<evidence type="ECO:0000313" key="6">
    <source>
        <dbReference type="Proteomes" id="UP000634529"/>
    </source>
</evidence>
<feature type="transmembrane region" description="Helical" evidence="4">
    <location>
        <begin position="6"/>
        <end position="28"/>
    </location>
</feature>
<feature type="transmembrane region" description="Helical" evidence="4">
    <location>
        <begin position="337"/>
        <end position="359"/>
    </location>
</feature>
<proteinExistence type="inferred from homology"/>
<gene>
    <name evidence="5" type="ORF">IFO66_06330</name>
</gene>
<evidence type="ECO:0000256" key="3">
    <source>
        <dbReference type="ARBA" id="ARBA00022679"/>
    </source>
</evidence>
<evidence type="ECO:0000313" key="5">
    <source>
        <dbReference type="EMBL" id="MBD8497922.1"/>
    </source>
</evidence>
<keyword evidence="3" id="KW-0808">Transferase</keyword>
<keyword evidence="4" id="KW-0472">Membrane</keyword>
<dbReference type="PANTHER" id="PTHR43630">
    <property type="entry name" value="POLY-BETA-1,6-N-ACETYL-D-GLUCOSAMINE SYNTHASE"/>
    <property type="match status" value="1"/>
</dbReference>
<reference evidence="5 6" key="1">
    <citation type="submission" date="2020-09" db="EMBL/GenBank/DDBJ databases">
        <title>Paenibacillus sp. CAU 1523 isolated from sand of Haeundae Beach.</title>
        <authorList>
            <person name="Kim W."/>
        </authorList>
    </citation>
    <scope>NUCLEOTIDE SEQUENCE [LARGE SCALE GENOMIC DNA]</scope>
    <source>
        <strain evidence="5 6">CAU 1523</strain>
    </source>
</reference>
<evidence type="ECO:0000256" key="1">
    <source>
        <dbReference type="ARBA" id="ARBA00006739"/>
    </source>
</evidence>
<name>A0ABR9AV92_9BACL</name>
<keyword evidence="4" id="KW-0812">Transmembrane</keyword>
<sequence length="420" mass="48759">MSVEYVFGIGLTLIQYVLLFFWVYWLFISFFGFGKPKRQQAHAPYKKFVIMIPAHNEEAVIGNLIENLNKMDYPKELYEVCVIADGCSDRTSDIARKLGATVIEHTYLPGERKGKPYGIKYAIEQYGDRLDNDFDGIAFFDADNLVSLNYLKEMNNHLLNGDKLIQCYLDSKNPNDNWVTMGYSVSYIFMNRSWQLAKSRLGLGNAIGGTGFCVDTALFRKIGWTARSLTEDLEFTIQCLLEGVPAKWCHFARVYDEKPESFKSSCIQRLRWARGHWDVCFKYSHRLIWRFISKLDVKAFDGFMYLINPGKIVLSAMTGILVFVSIATNLSDMHPLIPWQVWMSCLLFQFVYVGYAQLLDSNHKVSIFKSYVYLYFFNFTYVPLFIWSLITMKNVNWNPTKHTRAIQLNDIELEEKNNVS</sequence>
<dbReference type="SUPFAM" id="SSF53448">
    <property type="entry name" value="Nucleotide-diphospho-sugar transferases"/>
    <property type="match status" value="1"/>
</dbReference>
<protein>
    <submittedName>
        <fullName evidence="5">Glycosyltransferase family 2 protein</fullName>
    </submittedName>
</protein>
<feature type="transmembrane region" description="Helical" evidence="4">
    <location>
        <begin position="371"/>
        <end position="390"/>
    </location>
</feature>
<evidence type="ECO:0000256" key="2">
    <source>
        <dbReference type="ARBA" id="ARBA00022676"/>
    </source>
</evidence>
<accession>A0ABR9AV92</accession>
<dbReference type="Pfam" id="PF13641">
    <property type="entry name" value="Glyco_tranf_2_3"/>
    <property type="match status" value="1"/>
</dbReference>
<dbReference type="InterPro" id="IPR029044">
    <property type="entry name" value="Nucleotide-diphossugar_trans"/>
</dbReference>
<keyword evidence="4" id="KW-1133">Transmembrane helix</keyword>
<organism evidence="5 6">
    <name type="scientific">Paenibacillus arenosi</name>
    <dbReference type="NCBI Taxonomy" id="2774142"/>
    <lineage>
        <taxon>Bacteria</taxon>
        <taxon>Bacillati</taxon>
        <taxon>Bacillota</taxon>
        <taxon>Bacilli</taxon>
        <taxon>Bacillales</taxon>
        <taxon>Paenibacillaceae</taxon>
        <taxon>Paenibacillus</taxon>
    </lineage>
</organism>
<dbReference type="CDD" id="cd06438">
    <property type="entry name" value="EpsO_like"/>
    <property type="match status" value="1"/>
</dbReference>
<dbReference type="EMBL" id="JACYTN010000003">
    <property type="protein sequence ID" value="MBD8497922.1"/>
    <property type="molecule type" value="Genomic_DNA"/>
</dbReference>
<comment type="caution">
    <text evidence="5">The sequence shown here is derived from an EMBL/GenBank/DDBJ whole genome shotgun (WGS) entry which is preliminary data.</text>
</comment>
<dbReference type="Proteomes" id="UP000634529">
    <property type="component" value="Unassembled WGS sequence"/>
</dbReference>
<dbReference type="RefSeq" id="WP_192024339.1">
    <property type="nucleotide sequence ID" value="NZ_JACYTN010000003.1"/>
</dbReference>
<feature type="transmembrane region" description="Helical" evidence="4">
    <location>
        <begin position="312"/>
        <end position="331"/>
    </location>
</feature>
<keyword evidence="6" id="KW-1185">Reference proteome</keyword>
<keyword evidence="2" id="KW-0328">Glycosyltransferase</keyword>
<evidence type="ECO:0000256" key="4">
    <source>
        <dbReference type="SAM" id="Phobius"/>
    </source>
</evidence>
<dbReference type="Gene3D" id="3.90.550.10">
    <property type="entry name" value="Spore Coat Polysaccharide Biosynthesis Protein SpsA, Chain A"/>
    <property type="match status" value="1"/>
</dbReference>
<comment type="similarity">
    <text evidence="1">Belongs to the glycosyltransferase 2 family.</text>
</comment>
<dbReference type="PANTHER" id="PTHR43630:SF1">
    <property type="entry name" value="POLY-BETA-1,6-N-ACETYL-D-GLUCOSAMINE SYNTHASE"/>
    <property type="match status" value="1"/>
</dbReference>